<sequence>MASNPEEALRDSVEALGTTSKMYRETLHLPMHHISVGVTPIAFYLEEEDVPNYFADFYSEIRPEWIGSTCTLESYSEVIKDDQKIAYLLKASRLDKGGSIMSTFEGIFTLGKIGEDWRLISRNIFNVSKESKLRQRELIDKWNEKSQELR</sequence>
<organism evidence="1">
    <name type="scientific">marine metagenome</name>
    <dbReference type="NCBI Taxonomy" id="408172"/>
    <lineage>
        <taxon>unclassified sequences</taxon>
        <taxon>metagenomes</taxon>
        <taxon>ecological metagenomes</taxon>
    </lineage>
</organism>
<dbReference type="EMBL" id="UINC01049468">
    <property type="protein sequence ID" value="SVB61297.1"/>
    <property type="molecule type" value="Genomic_DNA"/>
</dbReference>
<proteinExistence type="predicted"/>
<reference evidence="1" key="1">
    <citation type="submission" date="2018-05" db="EMBL/GenBank/DDBJ databases">
        <authorList>
            <person name="Lanie J.A."/>
            <person name="Ng W.-L."/>
            <person name="Kazmierczak K.M."/>
            <person name="Andrzejewski T.M."/>
            <person name="Davidsen T.M."/>
            <person name="Wayne K.J."/>
            <person name="Tettelin H."/>
            <person name="Glass J.I."/>
            <person name="Rusch D."/>
            <person name="Podicherti R."/>
            <person name="Tsui H.-C.T."/>
            <person name="Winkler M.E."/>
        </authorList>
    </citation>
    <scope>NUCLEOTIDE SEQUENCE</scope>
</reference>
<accession>A0A382FGQ0</accession>
<gene>
    <name evidence="1" type="ORF">METZ01_LOCUS214151</name>
</gene>
<protein>
    <recommendedName>
        <fullName evidence="2">SnoaL-like domain-containing protein</fullName>
    </recommendedName>
</protein>
<name>A0A382FGQ0_9ZZZZ</name>
<dbReference type="AlphaFoldDB" id="A0A382FGQ0"/>
<evidence type="ECO:0000313" key="1">
    <source>
        <dbReference type="EMBL" id="SVB61297.1"/>
    </source>
</evidence>
<evidence type="ECO:0008006" key="2">
    <source>
        <dbReference type="Google" id="ProtNLM"/>
    </source>
</evidence>